<dbReference type="SUPFAM" id="SSF103473">
    <property type="entry name" value="MFS general substrate transporter"/>
    <property type="match status" value="1"/>
</dbReference>
<dbReference type="InterPro" id="IPR050382">
    <property type="entry name" value="MFS_Na/Anion_cotransporter"/>
</dbReference>
<dbReference type="Proteomes" id="UP000183529">
    <property type="component" value="Unassembled WGS sequence"/>
</dbReference>
<comment type="caution">
    <text evidence="8">The sequence shown here is derived from an EMBL/GenBank/DDBJ whole genome shotgun (WGS) entry which is preliminary data.</text>
</comment>
<dbReference type="EMBL" id="FNZM01000007">
    <property type="protein sequence ID" value="SEJ68304.1"/>
    <property type="molecule type" value="Genomic_DNA"/>
</dbReference>
<evidence type="ECO:0000313" key="8">
    <source>
        <dbReference type="EMBL" id="SEJ68304.1"/>
    </source>
</evidence>
<dbReference type="PROSITE" id="PS50850">
    <property type="entry name" value="MFS"/>
    <property type="match status" value="1"/>
</dbReference>
<name>A0AAQ1GFN6_9BURK</name>
<feature type="domain" description="Major facilitator superfamily (MFS) profile" evidence="7">
    <location>
        <begin position="43"/>
        <end position="446"/>
    </location>
</feature>
<keyword evidence="4 6" id="KW-0472">Membrane</keyword>
<sequence>MQTDTDAHSPHAPHAPHASPALPPAQDKPRSLRALLATTRWRMILMLFALYTVNCIDRMSLSVGMPSIVHEFALSPAMQGLVLSAFFWTYSTFQIPAGWAADRFGARRMIGIAAVLWGGFQCVAGFAINGVMLLLTRIGLGVFEAPYMPSATKLAAAWLPPGERARGLTLIDSGAPLGSAVGGLVISALIGASGSWRTAFIVVGISTVVLGVAVYLMLRETPEQHARLDAAEAHEIREAKRVAGEMPGGAARAPLTRGTLAAMVIGRIGWATVFFGLVTWGPNYLSAGRGLDIRSMGIATFAIFLAGALGEILSGAIADWLQRVMPRARAMKLLFGVSGGMSLLCLVALPFVEDVRLAVAVLAIGVFFHLWGGLYWLIPAMLAPREQVGLVGGVMNFAGTGGAIAVPIVVGVIVQMTGGYHMALLFLAASALTYLIGSLLIDFGAKPLVSHAGSASTASAATHTAERT</sequence>
<evidence type="ECO:0000256" key="1">
    <source>
        <dbReference type="ARBA" id="ARBA00004141"/>
    </source>
</evidence>
<gene>
    <name evidence="8" type="ORF">SAMN05216550_107158</name>
</gene>
<dbReference type="InterPro" id="IPR036259">
    <property type="entry name" value="MFS_trans_sf"/>
</dbReference>
<evidence type="ECO:0000256" key="2">
    <source>
        <dbReference type="ARBA" id="ARBA00022692"/>
    </source>
</evidence>
<dbReference type="GO" id="GO:0016020">
    <property type="term" value="C:membrane"/>
    <property type="evidence" value="ECO:0007669"/>
    <property type="project" value="UniProtKB-SubCell"/>
</dbReference>
<protein>
    <submittedName>
        <fullName evidence="8">MFS transporter, ACS family, D-galactonate transporter</fullName>
    </submittedName>
</protein>
<comment type="subcellular location">
    <subcellularLocation>
        <location evidence="1">Membrane</location>
        <topology evidence="1">Multi-pass membrane protein</topology>
    </subcellularLocation>
</comment>
<evidence type="ECO:0000256" key="3">
    <source>
        <dbReference type="ARBA" id="ARBA00022989"/>
    </source>
</evidence>
<feature type="transmembrane region" description="Helical" evidence="6">
    <location>
        <begin position="333"/>
        <end position="351"/>
    </location>
</feature>
<dbReference type="PANTHER" id="PTHR11662">
    <property type="entry name" value="SOLUTE CARRIER FAMILY 17"/>
    <property type="match status" value="1"/>
</dbReference>
<evidence type="ECO:0000256" key="5">
    <source>
        <dbReference type="SAM" id="MobiDB-lite"/>
    </source>
</evidence>
<dbReference type="Pfam" id="PF07690">
    <property type="entry name" value="MFS_1"/>
    <property type="match status" value="1"/>
</dbReference>
<feature type="transmembrane region" description="Helical" evidence="6">
    <location>
        <begin position="68"/>
        <end position="90"/>
    </location>
</feature>
<dbReference type="RefSeq" id="WP_080180509.1">
    <property type="nucleotide sequence ID" value="NZ_CADFGN010000008.1"/>
</dbReference>
<organism evidence="8 9">
    <name type="scientific">Paraburkholderia tropica</name>
    <dbReference type="NCBI Taxonomy" id="92647"/>
    <lineage>
        <taxon>Bacteria</taxon>
        <taxon>Pseudomonadati</taxon>
        <taxon>Pseudomonadota</taxon>
        <taxon>Betaproteobacteria</taxon>
        <taxon>Burkholderiales</taxon>
        <taxon>Burkholderiaceae</taxon>
        <taxon>Paraburkholderia</taxon>
    </lineage>
</organism>
<feature type="region of interest" description="Disordered" evidence="5">
    <location>
        <begin position="1"/>
        <end position="27"/>
    </location>
</feature>
<dbReference type="CDD" id="cd17319">
    <property type="entry name" value="MFS_ExuT_GudP_like"/>
    <property type="match status" value="1"/>
</dbReference>
<dbReference type="Gene3D" id="1.20.1250.20">
    <property type="entry name" value="MFS general substrate transporter like domains"/>
    <property type="match status" value="2"/>
</dbReference>
<dbReference type="GO" id="GO:0022857">
    <property type="term" value="F:transmembrane transporter activity"/>
    <property type="evidence" value="ECO:0007669"/>
    <property type="project" value="InterPro"/>
</dbReference>
<accession>A0AAQ1GFN6</accession>
<dbReference type="InterPro" id="IPR011701">
    <property type="entry name" value="MFS"/>
</dbReference>
<evidence type="ECO:0000313" key="9">
    <source>
        <dbReference type="Proteomes" id="UP000183529"/>
    </source>
</evidence>
<reference evidence="8 9" key="1">
    <citation type="submission" date="2016-10" db="EMBL/GenBank/DDBJ databases">
        <authorList>
            <person name="Varghese N."/>
            <person name="Submissions S."/>
        </authorList>
    </citation>
    <scope>NUCLEOTIDE SEQUENCE [LARGE SCALE GENOMIC DNA]</scope>
    <source>
        <strain evidence="8 9">LMG 22274</strain>
    </source>
</reference>
<evidence type="ECO:0000259" key="7">
    <source>
        <dbReference type="PROSITE" id="PS50850"/>
    </source>
</evidence>
<feature type="transmembrane region" description="Helical" evidence="6">
    <location>
        <begin position="110"/>
        <end position="135"/>
    </location>
</feature>
<keyword evidence="2 6" id="KW-0812">Transmembrane</keyword>
<feature type="compositionally biased region" description="Low complexity" evidence="5">
    <location>
        <begin position="10"/>
        <end position="20"/>
    </location>
</feature>
<feature type="transmembrane region" description="Helical" evidence="6">
    <location>
        <begin position="420"/>
        <end position="441"/>
    </location>
</feature>
<feature type="transmembrane region" description="Helical" evidence="6">
    <location>
        <begin position="357"/>
        <end position="378"/>
    </location>
</feature>
<dbReference type="InterPro" id="IPR020846">
    <property type="entry name" value="MFS_dom"/>
</dbReference>
<evidence type="ECO:0000256" key="4">
    <source>
        <dbReference type="ARBA" id="ARBA00023136"/>
    </source>
</evidence>
<keyword evidence="3 6" id="KW-1133">Transmembrane helix</keyword>
<feature type="transmembrane region" description="Helical" evidence="6">
    <location>
        <begin position="298"/>
        <end position="321"/>
    </location>
</feature>
<dbReference type="AlphaFoldDB" id="A0AAQ1GFN6"/>
<feature type="transmembrane region" description="Helical" evidence="6">
    <location>
        <begin position="198"/>
        <end position="218"/>
    </location>
</feature>
<evidence type="ECO:0000256" key="6">
    <source>
        <dbReference type="SAM" id="Phobius"/>
    </source>
</evidence>
<proteinExistence type="predicted"/>
<feature type="transmembrane region" description="Helical" evidence="6">
    <location>
        <begin position="390"/>
        <end position="414"/>
    </location>
</feature>
<dbReference type="PANTHER" id="PTHR11662:SF399">
    <property type="entry name" value="FI19708P1-RELATED"/>
    <property type="match status" value="1"/>
</dbReference>
<feature type="transmembrane region" description="Helical" evidence="6">
    <location>
        <begin position="260"/>
        <end position="278"/>
    </location>
</feature>